<dbReference type="PANTHER" id="PTHR33993:SF14">
    <property type="entry name" value="GB|AAF24581.1"/>
    <property type="match status" value="1"/>
</dbReference>
<dbReference type="RefSeq" id="WP_061540066.1">
    <property type="nucleotide sequence ID" value="NZ_CP013232.1"/>
</dbReference>
<organism evidence="2">
    <name type="scientific">Collimonas fungivorans</name>
    <dbReference type="NCBI Taxonomy" id="158899"/>
    <lineage>
        <taxon>Bacteria</taxon>
        <taxon>Pseudomonadati</taxon>
        <taxon>Pseudomonadota</taxon>
        <taxon>Betaproteobacteria</taxon>
        <taxon>Burkholderiales</taxon>
        <taxon>Oxalobacteraceae</taxon>
        <taxon>Collimonas</taxon>
    </lineage>
</organism>
<evidence type="ECO:0000259" key="1">
    <source>
        <dbReference type="PROSITE" id="PS51819"/>
    </source>
</evidence>
<feature type="domain" description="VOC" evidence="1">
    <location>
        <begin position="137"/>
        <end position="255"/>
    </location>
</feature>
<dbReference type="SUPFAM" id="SSF54593">
    <property type="entry name" value="Glyoxalase/Bleomycin resistance protein/Dihydroxybiphenyl dioxygenase"/>
    <property type="match status" value="2"/>
</dbReference>
<evidence type="ECO:0000313" key="3">
    <source>
        <dbReference type="Proteomes" id="UP000072421"/>
    </source>
</evidence>
<accession>A0A127PBU3</accession>
<dbReference type="PANTHER" id="PTHR33993">
    <property type="entry name" value="GLYOXALASE-RELATED"/>
    <property type="match status" value="1"/>
</dbReference>
<keyword evidence="2" id="KW-0223">Dioxygenase</keyword>
<dbReference type="EMBL" id="CP013232">
    <property type="protein sequence ID" value="AMO95197.1"/>
    <property type="molecule type" value="Genomic_DNA"/>
</dbReference>
<dbReference type="AlphaFoldDB" id="A0A127PBU3"/>
<dbReference type="InterPro" id="IPR029068">
    <property type="entry name" value="Glyas_Bleomycin-R_OHBP_Dase"/>
</dbReference>
<dbReference type="Proteomes" id="UP000072421">
    <property type="component" value="Chromosome"/>
</dbReference>
<dbReference type="OrthoDB" id="9793039at2"/>
<dbReference type="Gene3D" id="3.10.180.10">
    <property type="entry name" value="2,3-Dihydroxybiphenyl 1,2-Dioxygenase, domain 1"/>
    <property type="match status" value="2"/>
</dbReference>
<evidence type="ECO:0000313" key="2">
    <source>
        <dbReference type="EMBL" id="AMO95197.1"/>
    </source>
</evidence>
<dbReference type="PROSITE" id="PS51819">
    <property type="entry name" value="VOC"/>
    <property type="match status" value="2"/>
</dbReference>
<sequence length="257" mass="27010">MSAEPAKFVWYDLMTSDAKAAESFYQSVVGWNMQDAGMGDRSYIILSAGTTMVGGLMPIPEDARAMGAKPCWNGYIGVSDVDAYAARVTAAGGTIRRPPDDIPGVGRFAVAADQHGAAFILFKGNSDQQPAPVAAGTPGHVGWHELHAGDGEQAFTFYADLFGWTKDEALDMGPLGIYQTFSTGGAAVGGMMTKTADMPATCWLYYVNVESVDAAIARISHGGGKVLMGPHQVPGGSWIVQGLDPQGAMFALVSAHR</sequence>
<gene>
    <name evidence="2" type="ORF">CFter6_2525</name>
</gene>
<dbReference type="InterPro" id="IPR037523">
    <property type="entry name" value="VOC_core"/>
</dbReference>
<dbReference type="GO" id="GO:0051213">
    <property type="term" value="F:dioxygenase activity"/>
    <property type="evidence" value="ECO:0007669"/>
    <property type="project" value="UniProtKB-KW"/>
</dbReference>
<dbReference type="Pfam" id="PF00903">
    <property type="entry name" value="Glyoxalase"/>
    <property type="match status" value="2"/>
</dbReference>
<feature type="domain" description="VOC" evidence="1">
    <location>
        <begin position="7"/>
        <end position="124"/>
    </location>
</feature>
<name>A0A127PBU3_9BURK</name>
<dbReference type="InterPro" id="IPR004360">
    <property type="entry name" value="Glyas_Fos-R_dOase_dom"/>
</dbReference>
<dbReference type="CDD" id="cd07247">
    <property type="entry name" value="SgaA_N_like"/>
    <property type="match status" value="2"/>
</dbReference>
<reference evidence="2 3" key="1">
    <citation type="submission" date="2015-11" db="EMBL/GenBank/DDBJ databases">
        <title>Exploring the genomic traits of fungus-feeding bacterial genus Collimonas.</title>
        <authorList>
            <person name="Song C."/>
            <person name="Schmidt R."/>
            <person name="de Jager V."/>
            <person name="Krzyzanowska D."/>
            <person name="Jongedijk E."/>
            <person name="Cankar K."/>
            <person name="Beekwilder J."/>
            <person name="van Veen A."/>
            <person name="de Boer W."/>
            <person name="van Veen J.A."/>
            <person name="Garbeva P."/>
        </authorList>
    </citation>
    <scope>NUCLEOTIDE SEQUENCE [LARGE SCALE GENOMIC DNA]</scope>
    <source>
        <strain evidence="2 3">Ter6</strain>
    </source>
</reference>
<proteinExistence type="predicted"/>
<protein>
    <submittedName>
        <fullName evidence="2">Glyoxalase/Bleomycin resistance /Dioxygenase superfamily protein</fullName>
    </submittedName>
</protein>
<keyword evidence="2" id="KW-0560">Oxidoreductase</keyword>
<dbReference type="InterPro" id="IPR052164">
    <property type="entry name" value="Anthracycline_SecMetBiosynth"/>
</dbReference>
<dbReference type="PATRIC" id="fig|158899.10.peg.2519"/>